<name>A0A4S8VM28_AURPU</name>
<dbReference type="AlphaFoldDB" id="A0A4S8VM28"/>
<dbReference type="PANTHER" id="PTHR36578:SF1">
    <property type="entry name" value="APPLE DOMAIN-CONTAINING PROTEIN"/>
    <property type="match status" value="1"/>
</dbReference>
<evidence type="ECO:0000313" key="3">
    <source>
        <dbReference type="Proteomes" id="UP000308014"/>
    </source>
</evidence>
<keyword evidence="1" id="KW-0732">Signal</keyword>
<feature type="chain" id="PRO_5020437861" description="Apple domain-containing protein" evidence="1">
    <location>
        <begin position="19"/>
        <end position="643"/>
    </location>
</feature>
<organism evidence="2 3">
    <name type="scientific">Aureobasidium pullulans</name>
    <name type="common">Black yeast</name>
    <name type="synonym">Pullularia pullulans</name>
    <dbReference type="NCBI Taxonomy" id="5580"/>
    <lineage>
        <taxon>Eukaryota</taxon>
        <taxon>Fungi</taxon>
        <taxon>Dikarya</taxon>
        <taxon>Ascomycota</taxon>
        <taxon>Pezizomycotina</taxon>
        <taxon>Dothideomycetes</taxon>
        <taxon>Dothideomycetidae</taxon>
        <taxon>Dothideales</taxon>
        <taxon>Saccotheciaceae</taxon>
        <taxon>Aureobasidium</taxon>
    </lineage>
</organism>
<sequence>MRFSSYALPALAANLVAALPAPQEIDLDMVLDTPDPTFSEAVGVVAQTITYDTASIIAVATAAASSVSIEISDVLSQTAVVSKRAAPTTCVPQPSGATSAPTYAAGTDNAANFLANNYYSSVASAAPTPSGYNMAFVNQQASNNAFGYMGFDSLDTYDVATCASRCTAKNGCVSINIYFERDPSVDPNDASCSNPASVTMIKCVYWGGPVSQDNAVNTGQTRGSFSVVIAGSNGYVTNQIKTPAGYQAGTPYGKYAINAPYDAQGYNTFMGSKIFTSTWDVASCSAYCDSQTAYNKATAPKDGTPYKVCNFFNTYVLTAYKADGTVVPQGQYCALYTEAWTSTYATNAGQWRGQDQYLVNYSFGYPKSSPGVSPTVGDVKGAVYQARQDMTYSPASLTSVFQPFCSSVLGYTTPVITATQTTTVTPLVTSTTISTAVVTNIVQAKRDVSDGLVLTTSGSLVVKAPLATSLAARAVAASSTPAVLSKYPTSVVSSACSLIATPVTSTSTSTVTATATAATSTIVQSSTFTISTTTTAARALPTCVTGSISAADSVYSSSLSLRCDTSTASGFVVESSHTGGTALDCLRGADADPSALAMTFDLATNLCTFYVLGRSSPAYTQSQAGIVFGYYDLLVSWGELTLN</sequence>
<comment type="caution">
    <text evidence="2">The sequence shown here is derived from an EMBL/GenBank/DDBJ whole genome shotgun (WGS) entry which is preliminary data.</text>
</comment>
<reference evidence="2 3" key="1">
    <citation type="submission" date="2018-10" db="EMBL/GenBank/DDBJ databases">
        <title>Fifty Aureobasidium pullulans genomes reveal a recombining polyextremotolerant generalist.</title>
        <authorList>
            <person name="Gostincar C."/>
            <person name="Turk M."/>
            <person name="Zajc J."/>
            <person name="Gunde-Cimerman N."/>
        </authorList>
    </citation>
    <scope>NUCLEOTIDE SEQUENCE [LARGE SCALE GENOMIC DNA]</scope>
    <source>
        <strain evidence="2 3">EXF-11318</strain>
    </source>
</reference>
<protein>
    <recommendedName>
        <fullName evidence="4">Apple domain-containing protein</fullName>
    </recommendedName>
</protein>
<dbReference type="PANTHER" id="PTHR36578">
    <property type="entry name" value="CHROMOSOME 15, WHOLE GENOME SHOTGUN SEQUENCE"/>
    <property type="match status" value="1"/>
</dbReference>
<evidence type="ECO:0000256" key="1">
    <source>
        <dbReference type="SAM" id="SignalP"/>
    </source>
</evidence>
<accession>A0A4S8VM28</accession>
<dbReference type="Proteomes" id="UP000308014">
    <property type="component" value="Unassembled WGS sequence"/>
</dbReference>
<proteinExistence type="predicted"/>
<feature type="signal peptide" evidence="1">
    <location>
        <begin position="1"/>
        <end position="18"/>
    </location>
</feature>
<gene>
    <name evidence="2" type="ORF">D6D24_07160</name>
</gene>
<dbReference type="EMBL" id="QZAJ01000333">
    <property type="protein sequence ID" value="THW11520.1"/>
    <property type="molecule type" value="Genomic_DNA"/>
</dbReference>
<evidence type="ECO:0008006" key="4">
    <source>
        <dbReference type="Google" id="ProtNLM"/>
    </source>
</evidence>
<evidence type="ECO:0000313" key="2">
    <source>
        <dbReference type="EMBL" id="THW11520.1"/>
    </source>
</evidence>